<dbReference type="GO" id="GO:1901135">
    <property type="term" value="P:carbohydrate derivative metabolic process"/>
    <property type="evidence" value="ECO:0007669"/>
    <property type="project" value="InterPro"/>
</dbReference>
<dbReference type="EMBL" id="JAIWYP010000016">
    <property type="protein sequence ID" value="KAH3695439.1"/>
    <property type="molecule type" value="Genomic_DNA"/>
</dbReference>
<dbReference type="OrthoDB" id="311172at2759"/>
<reference evidence="3" key="1">
    <citation type="journal article" date="2019" name="bioRxiv">
        <title>The Genome of the Zebra Mussel, Dreissena polymorpha: A Resource for Invasive Species Research.</title>
        <authorList>
            <person name="McCartney M.A."/>
            <person name="Auch B."/>
            <person name="Kono T."/>
            <person name="Mallez S."/>
            <person name="Zhang Y."/>
            <person name="Obille A."/>
            <person name="Becker A."/>
            <person name="Abrahante J.E."/>
            <person name="Garbe J."/>
            <person name="Badalamenti J.P."/>
            <person name="Herman A."/>
            <person name="Mangelson H."/>
            <person name="Liachko I."/>
            <person name="Sullivan S."/>
            <person name="Sone E.D."/>
            <person name="Koren S."/>
            <person name="Silverstein K.A.T."/>
            <person name="Beckman K.B."/>
            <person name="Gohl D.M."/>
        </authorList>
    </citation>
    <scope>NUCLEOTIDE SEQUENCE</scope>
    <source>
        <strain evidence="3">Duluth1</strain>
        <tissue evidence="3">Whole animal</tissue>
    </source>
</reference>
<dbReference type="GO" id="GO:0005829">
    <property type="term" value="C:cytosol"/>
    <property type="evidence" value="ECO:0007669"/>
    <property type="project" value="TreeGrafter"/>
</dbReference>
<dbReference type="GO" id="GO:0070095">
    <property type="term" value="F:fructose-6-phosphate binding"/>
    <property type="evidence" value="ECO:0007669"/>
    <property type="project" value="TreeGrafter"/>
</dbReference>
<dbReference type="PROSITE" id="PS01272">
    <property type="entry name" value="GCKR"/>
    <property type="match status" value="1"/>
</dbReference>
<dbReference type="SUPFAM" id="SSF53697">
    <property type="entry name" value="SIS domain"/>
    <property type="match status" value="2"/>
</dbReference>
<dbReference type="Pfam" id="PF22198">
    <property type="entry name" value="GKRP_SIS_2"/>
    <property type="match status" value="1"/>
</dbReference>
<dbReference type="PROSITE" id="PS51464">
    <property type="entry name" value="SIS"/>
    <property type="match status" value="1"/>
</dbReference>
<sequence>MNSSTGPVTEASSTITEEIDVASTESIIALLQKCDAEIFNGYQEYKPLLHDDILQTIENIAGHIQDILEQPENGLVVFSGCGTSGRLGFIVTRTFNELQAFKQQPEVFRYLLAGGDKALFTSQEAPEDDPQEGIEALKKVSTGKTKVVFVGITCGLSAPYVAGQLDYCLDHPEVFIPVLLGFNPTSLARNIKIDKWDKTFMQVVDRLQKAVDSGTTAYVLNPIVGPEPITGSSRMKGGTATKILIETVCFKALYDSSHRNATLPSKSFIDCYNVLCEAVYKQSAGLAKIVDMAGKGLNSGGSIYYLGTDSLALMGLIDASECPPTYGATLDDVRGFVEAGYATLKNADGDLSHFGRHFRISLDNFEDLLLTARDVVIVINAGDEETVLSHIRGKQCTKVLIAFDEAKSKQAIFDHVVHIDTPKDAMEELIGQESLEVANRMFREIAVKWCLNAITTGAHILKGKVYRNIMIDVKVSNNKLFHRAVGILEKLGHLPRDTATEYLLRSIYNTDNLVGDIMEKTIAQHVAMATPKDKVVPVALVAAVTKCTISEAKTTLSRQPVIRTAIVNALQNVGK</sequence>
<dbReference type="GO" id="GO:0005654">
    <property type="term" value="C:nucleoplasm"/>
    <property type="evidence" value="ECO:0007669"/>
    <property type="project" value="TreeGrafter"/>
</dbReference>
<dbReference type="InterPro" id="IPR040190">
    <property type="entry name" value="MURQ/GCKR"/>
</dbReference>
<evidence type="ECO:0000313" key="4">
    <source>
        <dbReference type="Proteomes" id="UP000828390"/>
    </source>
</evidence>
<dbReference type="Gene3D" id="3.40.50.10490">
    <property type="entry name" value="Glucose-6-phosphate isomerase like protein, domain 1"/>
    <property type="match status" value="2"/>
</dbReference>
<dbReference type="GO" id="GO:0030246">
    <property type="term" value="F:carbohydrate binding"/>
    <property type="evidence" value="ECO:0007669"/>
    <property type="project" value="TreeGrafter"/>
</dbReference>
<dbReference type="PANTHER" id="PTHR10088">
    <property type="entry name" value="GLUCOKINASE REGULATORY PROTEIN"/>
    <property type="match status" value="1"/>
</dbReference>
<dbReference type="Pfam" id="PF20741">
    <property type="entry name" value="GKRP-like_C"/>
    <property type="match status" value="1"/>
</dbReference>
<protein>
    <recommendedName>
        <fullName evidence="2">SIS domain-containing protein</fullName>
    </recommendedName>
</protein>
<dbReference type="InterPro" id="IPR005486">
    <property type="entry name" value="Glucokinase_regulatory_CS"/>
</dbReference>
<evidence type="ECO:0000256" key="1">
    <source>
        <dbReference type="ARBA" id="ARBA00023277"/>
    </source>
</evidence>
<gene>
    <name evidence="3" type="ORF">DPMN_082898</name>
</gene>
<dbReference type="AlphaFoldDB" id="A0A9D4BHW7"/>
<dbReference type="GO" id="GO:0042593">
    <property type="term" value="P:glucose homeostasis"/>
    <property type="evidence" value="ECO:0007669"/>
    <property type="project" value="TreeGrafter"/>
</dbReference>
<proteinExistence type="predicted"/>
<dbReference type="Gene3D" id="3.40.50.12620">
    <property type="match status" value="1"/>
</dbReference>
<organism evidence="3 4">
    <name type="scientific">Dreissena polymorpha</name>
    <name type="common">Zebra mussel</name>
    <name type="synonym">Mytilus polymorpha</name>
    <dbReference type="NCBI Taxonomy" id="45954"/>
    <lineage>
        <taxon>Eukaryota</taxon>
        <taxon>Metazoa</taxon>
        <taxon>Spiralia</taxon>
        <taxon>Lophotrochozoa</taxon>
        <taxon>Mollusca</taxon>
        <taxon>Bivalvia</taxon>
        <taxon>Autobranchia</taxon>
        <taxon>Heteroconchia</taxon>
        <taxon>Euheterodonta</taxon>
        <taxon>Imparidentia</taxon>
        <taxon>Neoheterodontei</taxon>
        <taxon>Myida</taxon>
        <taxon>Dreissenoidea</taxon>
        <taxon>Dreissenidae</taxon>
        <taxon>Dreissena</taxon>
    </lineage>
</organism>
<evidence type="ECO:0000313" key="3">
    <source>
        <dbReference type="EMBL" id="KAH3695439.1"/>
    </source>
</evidence>
<dbReference type="InterPro" id="IPR054017">
    <property type="entry name" value="GKRP_SIS_2"/>
</dbReference>
<dbReference type="GO" id="GO:0019899">
    <property type="term" value="F:enzyme binding"/>
    <property type="evidence" value="ECO:0007669"/>
    <property type="project" value="TreeGrafter"/>
</dbReference>
<dbReference type="Pfam" id="PF22645">
    <property type="entry name" value="GKRP_SIS_N"/>
    <property type="match status" value="1"/>
</dbReference>
<dbReference type="Proteomes" id="UP000828390">
    <property type="component" value="Unassembled WGS sequence"/>
</dbReference>
<comment type="caution">
    <text evidence="3">The sequence shown here is derived from an EMBL/GenBank/DDBJ whole genome shotgun (WGS) entry which is preliminary data.</text>
</comment>
<feature type="domain" description="SIS" evidence="2">
    <location>
        <begin position="64"/>
        <end position="258"/>
    </location>
</feature>
<dbReference type="InterPro" id="IPR046348">
    <property type="entry name" value="SIS_dom_sf"/>
</dbReference>
<dbReference type="Gene3D" id="1.10.8.1080">
    <property type="match status" value="1"/>
</dbReference>
<name>A0A9D4BHW7_DREPO</name>
<keyword evidence="4" id="KW-1185">Reference proteome</keyword>
<dbReference type="PANTHER" id="PTHR10088:SF4">
    <property type="entry name" value="GLUCOKINASE REGULATORY PROTEIN"/>
    <property type="match status" value="1"/>
</dbReference>
<accession>A0A9D4BHW7</accession>
<dbReference type="GO" id="GO:0009750">
    <property type="term" value="P:response to fructose"/>
    <property type="evidence" value="ECO:0007669"/>
    <property type="project" value="TreeGrafter"/>
</dbReference>
<keyword evidence="1" id="KW-0119">Carbohydrate metabolism</keyword>
<evidence type="ECO:0000259" key="2">
    <source>
        <dbReference type="PROSITE" id="PS51464"/>
    </source>
</evidence>
<dbReference type="InterPro" id="IPR001347">
    <property type="entry name" value="SIS_dom"/>
</dbReference>
<reference evidence="3" key="2">
    <citation type="submission" date="2020-11" db="EMBL/GenBank/DDBJ databases">
        <authorList>
            <person name="McCartney M.A."/>
            <person name="Auch B."/>
            <person name="Kono T."/>
            <person name="Mallez S."/>
            <person name="Becker A."/>
            <person name="Gohl D.M."/>
            <person name="Silverstein K.A.T."/>
            <person name="Koren S."/>
            <person name="Bechman K.B."/>
            <person name="Herman A."/>
            <person name="Abrahante J.E."/>
            <person name="Garbe J."/>
        </authorList>
    </citation>
    <scope>NUCLEOTIDE SEQUENCE</scope>
    <source>
        <strain evidence="3">Duluth1</strain>
        <tissue evidence="3">Whole animal</tissue>
    </source>
</reference>
<dbReference type="GO" id="GO:0004857">
    <property type="term" value="F:enzyme inhibitor activity"/>
    <property type="evidence" value="ECO:0007669"/>
    <property type="project" value="TreeGrafter"/>
</dbReference>